<protein>
    <submittedName>
        <fullName evidence="2">GDP-mannose 4,6-dehydratase</fullName>
    </submittedName>
</protein>
<dbReference type="EMBL" id="BAABKM010000002">
    <property type="protein sequence ID" value="GAA4708368.1"/>
    <property type="molecule type" value="Genomic_DNA"/>
</dbReference>
<reference evidence="3" key="1">
    <citation type="journal article" date="2019" name="Int. J. Syst. Evol. Microbiol.">
        <title>The Global Catalogue of Microorganisms (GCM) 10K type strain sequencing project: providing services to taxonomists for standard genome sequencing and annotation.</title>
        <authorList>
            <consortium name="The Broad Institute Genomics Platform"/>
            <consortium name="The Broad Institute Genome Sequencing Center for Infectious Disease"/>
            <person name="Wu L."/>
            <person name="Ma J."/>
        </authorList>
    </citation>
    <scope>NUCLEOTIDE SEQUENCE [LARGE SCALE GENOMIC DNA]</scope>
    <source>
        <strain evidence="3">JCM 18531</strain>
    </source>
</reference>
<evidence type="ECO:0000313" key="2">
    <source>
        <dbReference type="EMBL" id="GAA4708368.1"/>
    </source>
</evidence>
<comment type="caution">
    <text evidence="2">The sequence shown here is derived from an EMBL/GenBank/DDBJ whole genome shotgun (WGS) entry which is preliminary data.</text>
</comment>
<accession>A0ABP8XIN6</accession>
<feature type="domain" description="NAD-dependent epimerase/dehydratase" evidence="1">
    <location>
        <begin position="3"/>
        <end position="222"/>
    </location>
</feature>
<evidence type="ECO:0000313" key="3">
    <source>
        <dbReference type="Proteomes" id="UP001499974"/>
    </source>
</evidence>
<dbReference type="SUPFAM" id="SSF51735">
    <property type="entry name" value="NAD(P)-binding Rossmann-fold domains"/>
    <property type="match status" value="1"/>
</dbReference>
<dbReference type="PANTHER" id="PTHR43245:SF53">
    <property type="entry name" value="EPIMERASE-RELATED"/>
    <property type="match status" value="1"/>
</dbReference>
<dbReference type="PANTHER" id="PTHR43245">
    <property type="entry name" value="BIFUNCTIONAL POLYMYXIN RESISTANCE PROTEIN ARNA"/>
    <property type="match status" value="1"/>
</dbReference>
<keyword evidence="3" id="KW-1185">Reference proteome</keyword>
<dbReference type="InterPro" id="IPR050177">
    <property type="entry name" value="Lipid_A_modif_metabolic_enz"/>
</dbReference>
<sequence>MKILVTGVGGFVGGHLVRELVSAGHEVVGAGLARNPGPVEELLVDYLWGDLTCAWPTVNVDAVVHLAALSAVGPSFADPQRYIEANSAPVTHLGEHLLTMARPVRTVVVSTGAVYGGGDAAPLTEQSPLVPTSPYAISKMLTEIQCAYYRQRGLDVVVMRPFNHIGPGQGSGFILPDLAEEARTSVRTGHAMTVGNLKTRRDYTDVRDVVRAYRLAVEAPEILAPVLNVCSGASVSGCEILELTTSALGVSGVEVRVDESRLRPQDPPDIRGDNALIRSVLGWAPTIAVETSVRDFVAELDA</sequence>
<dbReference type="Gene3D" id="3.40.50.720">
    <property type="entry name" value="NAD(P)-binding Rossmann-like Domain"/>
    <property type="match status" value="1"/>
</dbReference>
<gene>
    <name evidence="2" type="ORF">GCM10023349_28850</name>
</gene>
<dbReference type="Proteomes" id="UP001499974">
    <property type="component" value="Unassembled WGS sequence"/>
</dbReference>
<evidence type="ECO:0000259" key="1">
    <source>
        <dbReference type="Pfam" id="PF01370"/>
    </source>
</evidence>
<dbReference type="Pfam" id="PF01370">
    <property type="entry name" value="Epimerase"/>
    <property type="match status" value="1"/>
</dbReference>
<name>A0ABP8XIN6_9ACTN</name>
<proteinExistence type="predicted"/>
<dbReference type="Gene3D" id="3.90.25.10">
    <property type="entry name" value="UDP-galactose 4-epimerase, domain 1"/>
    <property type="match status" value="1"/>
</dbReference>
<dbReference type="InterPro" id="IPR001509">
    <property type="entry name" value="Epimerase_deHydtase"/>
</dbReference>
<organism evidence="2 3">
    <name type="scientific">Nocardioides conyzicola</name>
    <dbReference type="NCBI Taxonomy" id="1651781"/>
    <lineage>
        <taxon>Bacteria</taxon>
        <taxon>Bacillati</taxon>
        <taxon>Actinomycetota</taxon>
        <taxon>Actinomycetes</taxon>
        <taxon>Propionibacteriales</taxon>
        <taxon>Nocardioidaceae</taxon>
        <taxon>Nocardioides</taxon>
    </lineage>
</organism>
<dbReference type="InterPro" id="IPR036291">
    <property type="entry name" value="NAD(P)-bd_dom_sf"/>
</dbReference>
<dbReference type="RefSeq" id="WP_345522050.1">
    <property type="nucleotide sequence ID" value="NZ_BAABKM010000002.1"/>
</dbReference>